<organism evidence="1 2">
    <name type="scientific">Brooklawnia cerclae</name>
    <dbReference type="NCBI Taxonomy" id="349934"/>
    <lineage>
        <taxon>Bacteria</taxon>
        <taxon>Bacillati</taxon>
        <taxon>Actinomycetota</taxon>
        <taxon>Actinomycetes</taxon>
        <taxon>Propionibacteriales</taxon>
        <taxon>Propionibacteriaceae</taxon>
        <taxon>Brooklawnia</taxon>
    </lineage>
</organism>
<evidence type="ECO:0000313" key="1">
    <source>
        <dbReference type="EMBL" id="NIH55959.1"/>
    </source>
</evidence>
<keyword evidence="2" id="KW-1185">Reference proteome</keyword>
<dbReference type="EMBL" id="JAAMOZ010000001">
    <property type="protein sequence ID" value="NIH55959.1"/>
    <property type="molecule type" value="Genomic_DNA"/>
</dbReference>
<proteinExistence type="predicted"/>
<protein>
    <recommendedName>
        <fullName evidence="3">Acyl-CoA carboxylase subunit epsilon</fullName>
    </recommendedName>
</protein>
<gene>
    <name evidence="1" type="ORF">FB473_000604</name>
</gene>
<evidence type="ECO:0000313" key="2">
    <source>
        <dbReference type="Proteomes" id="UP000749311"/>
    </source>
</evidence>
<dbReference type="Pfam" id="PF13822">
    <property type="entry name" value="ACC_epsilon"/>
    <property type="match status" value="1"/>
</dbReference>
<dbReference type="RefSeq" id="WP_341770012.1">
    <property type="nucleotide sequence ID" value="NZ_BAAAOO010000002.1"/>
</dbReference>
<evidence type="ECO:0008006" key="3">
    <source>
        <dbReference type="Google" id="ProtNLM"/>
    </source>
</evidence>
<name>A0ABX0SCA5_9ACTN</name>
<comment type="caution">
    <text evidence="1">The sequence shown here is derived from an EMBL/GenBank/DDBJ whole genome shotgun (WGS) entry which is preliminary data.</text>
</comment>
<accession>A0ABX0SCA5</accession>
<dbReference type="Proteomes" id="UP000749311">
    <property type="component" value="Unassembled WGS sequence"/>
</dbReference>
<sequence length="72" mass="8094">MSTDDSLVRVTRGDPDDDELAALTVVLAAMLAEPEPARQNTDRPMAGGWNSYWRRVREPFVHGPEAWRGSLR</sequence>
<reference evidence="1 2" key="1">
    <citation type="submission" date="2020-02" db="EMBL/GenBank/DDBJ databases">
        <title>Sequencing the genomes of 1000 actinobacteria strains.</title>
        <authorList>
            <person name="Klenk H.-P."/>
        </authorList>
    </citation>
    <scope>NUCLEOTIDE SEQUENCE [LARGE SCALE GENOMIC DNA]</scope>
    <source>
        <strain evidence="1 2">DSM 19609</strain>
    </source>
</reference>
<dbReference type="InterPro" id="IPR032716">
    <property type="entry name" value="ACC_epsilon"/>
</dbReference>